<sequence>MTARYQTHPTMRVRGNPAHLPTHLPSKLPEGLPGERRRHERNLNTPSSLLTPADVRDSADLARLLEQLGCGDDLIVVSNRAPCIHSHTPDGIVSQRPAGGLVTALEAVLAQEGGCWIAHGSGDADRATCDERDHVRKQYLDAPYRLRRLWLDEDEVAGYYDGLSNEGLWPLCHRTDVEPSFRAADWDHYVQVNRRFAEAVVAEAATARPVVLVQDYHLALVPQMVRERLPEAVIVLFWHIPFPAPQRLARLPWREQVMAGLLASTVVGLQTPADAANFRLARAACARVEGSAHIDAYPISIAWPGRQDPPAPGLGDDVRRRFGIAPGVRLLVGVDRMDYTKGIPERLQAFELLLEERPELLGQVTLLQIGAPCRGALPAYQEISRQVKALTERINERFGNGAWRPVVLHAASANAATVTDCYRASDVCLVTSLHDGMNLVAKEFVAARNDLRGALVLSRQAGAAAELEQALLVEPRDIAGIARAIGRALDMPPQEQATRMRAMRGVVGQNTVFGWAARLLGDGVRVAARRTARPDPARAGQWGLA</sequence>
<dbReference type="InterPro" id="IPR001830">
    <property type="entry name" value="Glyco_trans_20"/>
</dbReference>
<dbReference type="PANTHER" id="PTHR10788:SF106">
    <property type="entry name" value="BCDNA.GH08860"/>
    <property type="match status" value="1"/>
</dbReference>
<dbReference type="Pfam" id="PF00982">
    <property type="entry name" value="Glyco_transf_20"/>
    <property type="match status" value="1"/>
</dbReference>
<dbReference type="Gene3D" id="3.40.50.2000">
    <property type="entry name" value="Glycogen Phosphorylase B"/>
    <property type="match status" value="2"/>
</dbReference>
<accession>A0A2S2DCK9</accession>
<dbReference type="OrthoDB" id="9815690at2"/>
<proteinExistence type="inferred from homology"/>
<gene>
    <name evidence="3" type="ORF">DIR46_00660</name>
</gene>
<dbReference type="AlphaFoldDB" id="A0A2S2DCK9"/>
<evidence type="ECO:0000256" key="1">
    <source>
        <dbReference type="ARBA" id="ARBA00008799"/>
    </source>
</evidence>
<dbReference type="RefSeq" id="WP_109343521.1">
    <property type="nucleotide sequence ID" value="NZ_CP029343.1"/>
</dbReference>
<keyword evidence="4" id="KW-1185">Reference proteome</keyword>
<dbReference type="CDD" id="cd03788">
    <property type="entry name" value="GT20_TPS"/>
    <property type="match status" value="1"/>
</dbReference>
<evidence type="ECO:0000256" key="2">
    <source>
        <dbReference type="SAM" id="MobiDB-lite"/>
    </source>
</evidence>
<dbReference type="EMBL" id="CP029343">
    <property type="protein sequence ID" value="AWL03113.1"/>
    <property type="molecule type" value="Genomic_DNA"/>
</dbReference>
<evidence type="ECO:0000313" key="3">
    <source>
        <dbReference type="EMBL" id="AWL03113.1"/>
    </source>
</evidence>
<name>A0A2S2DCK9_9BURK</name>
<dbReference type="SUPFAM" id="SSF53756">
    <property type="entry name" value="UDP-Glycosyltransferase/glycogen phosphorylase"/>
    <property type="match status" value="1"/>
</dbReference>
<dbReference type="KEGG" id="mtim:DIR46_00660"/>
<organism evidence="3 4">
    <name type="scientific">Massilia oculi</name>
    <dbReference type="NCBI Taxonomy" id="945844"/>
    <lineage>
        <taxon>Bacteria</taxon>
        <taxon>Pseudomonadati</taxon>
        <taxon>Pseudomonadota</taxon>
        <taxon>Betaproteobacteria</taxon>
        <taxon>Burkholderiales</taxon>
        <taxon>Oxalobacteraceae</taxon>
        <taxon>Telluria group</taxon>
        <taxon>Massilia</taxon>
    </lineage>
</organism>
<dbReference type="PANTHER" id="PTHR10788">
    <property type="entry name" value="TREHALOSE-6-PHOSPHATE SYNTHASE"/>
    <property type="match status" value="1"/>
</dbReference>
<feature type="region of interest" description="Disordered" evidence="2">
    <location>
        <begin position="1"/>
        <end position="51"/>
    </location>
</feature>
<dbReference type="GO" id="GO:0003825">
    <property type="term" value="F:alpha,alpha-trehalose-phosphate synthase (UDP-forming) activity"/>
    <property type="evidence" value="ECO:0007669"/>
    <property type="project" value="TreeGrafter"/>
</dbReference>
<comment type="similarity">
    <text evidence="1">Belongs to the glycosyltransferase 20 family.</text>
</comment>
<evidence type="ECO:0000313" key="4">
    <source>
        <dbReference type="Proteomes" id="UP000245820"/>
    </source>
</evidence>
<dbReference type="Proteomes" id="UP000245820">
    <property type="component" value="Chromosome"/>
</dbReference>
<protein>
    <submittedName>
        <fullName evidence="3">Uncharacterized protein</fullName>
    </submittedName>
</protein>
<dbReference type="GO" id="GO:0005992">
    <property type="term" value="P:trehalose biosynthetic process"/>
    <property type="evidence" value="ECO:0007669"/>
    <property type="project" value="InterPro"/>
</dbReference>
<reference evidence="3 4" key="1">
    <citation type="submission" date="2018-05" db="EMBL/GenBank/DDBJ databases">
        <title>Complete genome sequence of Massilia oculi sp. nov. CCUG 43427T (=DSM 26321T), the type strain of M. oculi, and comparison with genome sequences of other Massilia strains.</title>
        <authorList>
            <person name="Zhu B."/>
        </authorList>
    </citation>
    <scope>NUCLEOTIDE SEQUENCE [LARGE SCALE GENOMIC DNA]</scope>
    <source>
        <strain evidence="3 4">CCUG 43427</strain>
    </source>
</reference>